<proteinExistence type="predicted"/>
<name>A0A1X4XY76_9BACT</name>
<accession>A0A1X4XY76</accession>
<evidence type="ECO:0000313" key="1">
    <source>
        <dbReference type="EMBL" id="OSS42487.1"/>
    </source>
</evidence>
<organism evidence="1 2">
    <name type="scientific">Desulfurella amilsii</name>
    <dbReference type="NCBI Taxonomy" id="1562698"/>
    <lineage>
        <taxon>Bacteria</taxon>
        <taxon>Pseudomonadati</taxon>
        <taxon>Campylobacterota</taxon>
        <taxon>Desulfurellia</taxon>
        <taxon>Desulfurellales</taxon>
        <taxon>Desulfurellaceae</taxon>
        <taxon>Desulfurella</taxon>
    </lineage>
</organism>
<dbReference type="STRING" id="1562698.DESAMIL20_671"/>
<evidence type="ECO:0000313" key="2">
    <source>
        <dbReference type="Proteomes" id="UP000194141"/>
    </source>
</evidence>
<comment type="caution">
    <text evidence="1">The sequence shown here is derived from an EMBL/GenBank/DDBJ whole genome shotgun (WGS) entry which is preliminary data.</text>
</comment>
<reference evidence="1 2" key="1">
    <citation type="journal article" date="2017" name="Front. Microbiol.">
        <title>Genome Sequence of Desulfurella amilsii Strain TR1 and Comparative Genomics of Desulfurellaceae Family.</title>
        <authorList>
            <person name="Florentino A.P."/>
            <person name="Stams A.J."/>
            <person name="Sanchez-Andrea I."/>
        </authorList>
    </citation>
    <scope>NUCLEOTIDE SEQUENCE [LARGE SCALE GENOMIC DNA]</scope>
    <source>
        <strain evidence="1 2">TR1</strain>
    </source>
</reference>
<keyword evidence="2" id="KW-1185">Reference proteome</keyword>
<sequence length="97" mass="11407">MLKKLLSQVSQTGLFGGFMFEEIRENSELIGVKVRLVRRDWDMPFKISIFLNELPDIQKVNRKTYALRKIALMQALSLVFWDIIDIDSIQRTKKYAV</sequence>
<gene>
    <name evidence="1" type="ORF">DESAMIL20_671</name>
</gene>
<dbReference type="EMBL" id="MDSU01000016">
    <property type="protein sequence ID" value="OSS42487.1"/>
    <property type="molecule type" value="Genomic_DNA"/>
</dbReference>
<dbReference type="Proteomes" id="UP000194141">
    <property type="component" value="Unassembled WGS sequence"/>
</dbReference>
<dbReference type="RefSeq" id="WP_086033403.1">
    <property type="nucleotide sequence ID" value="NZ_MDSU01000016.1"/>
</dbReference>
<dbReference type="AlphaFoldDB" id="A0A1X4XY76"/>
<protein>
    <submittedName>
        <fullName evidence="1">Uncharacterized protein</fullName>
    </submittedName>
</protein>